<keyword evidence="3" id="KW-0560">Oxidoreductase</keyword>
<evidence type="ECO:0000256" key="5">
    <source>
        <dbReference type="SAM" id="MobiDB-lite"/>
    </source>
</evidence>
<dbReference type="Gene3D" id="3.40.50.720">
    <property type="entry name" value="NAD(P)-binding Rossmann-like Domain"/>
    <property type="match status" value="1"/>
</dbReference>
<feature type="compositionally biased region" description="Polar residues" evidence="5">
    <location>
        <begin position="1"/>
        <end position="18"/>
    </location>
</feature>
<dbReference type="OMA" id="APHIRRY"/>
<dbReference type="Pfam" id="PF00106">
    <property type="entry name" value="adh_short"/>
    <property type="match status" value="1"/>
</dbReference>
<keyword evidence="8" id="KW-1185">Reference proteome</keyword>
<dbReference type="PRINTS" id="PR00080">
    <property type="entry name" value="SDRFAMILY"/>
</dbReference>
<comment type="caution">
    <text evidence="7">The sequence shown here is derived from an EMBL/GenBank/DDBJ whole genome shotgun (WGS) entry which is preliminary data.</text>
</comment>
<feature type="region of interest" description="Disordered" evidence="5">
    <location>
        <begin position="1"/>
        <end position="33"/>
    </location>
</feature>
<evidence type="ECO:0000256" key="1">
    <source>
        <dbReference type="ARBA" id="ARBA00006484"/>
    </source>
</evidence>
<protein>
    <submittedName>
        <fullName evidence="7">Oxidoreductase, putative</fullName>
    </submittedName>
</protein>
<evidence type="ECO:0000256" key="3">
    <source>
        <dbReference type="ARBA" id="ARBA00023002"/>
    </source>
</evidence>
<evidence type="ECO:0000256" key="6">
    <source>
        <dbReference type="SAM" id="Phobius"/>
    </source>
</evidence>
<evidence type="ECO:0000256" key="4">
    <source>
        <dbReference type="RuleBase" id="RU000363"/>
    </source>
</evidence>
<evidence type="ECO:0000313" key="8">
    <source>
        <dbReference type="Proteomes" id="UP000001949"/>
    </source>
</evidence>
<dbReference type="SUPFAM" id="SSF51735">
    <property type="entry name" value="NAD(P)-binding Rossmann-fold domains"/>
    <property type="match status" value="1"/>
</dbReference>
<dbReference type="InParanoid" id="Q4N1X1"/>
<name>Q4N1X1_THEPA</name>
<dbReference type="EMBL" id="AAGK01000004">
    <property type="protein sequence ID" value="EAN31958.1"/>
    <property type="molecule type" value="Genomic_DNA"/>
</dbReference>
<feature type="compositionally biased region" description="Basic and acidic residues" evidence="5">
    <location>
        <begin position="19"/>
        <end position="32"/>
    </location>
</feature>
<keyword evidence="2" id="KW-0521">NADP</keyword>
<dbReference type="PANTHER" id="PTHR24320">
    <property type="entry name" value="RETINOL DEHYDROGENASE"/>
    <property type="match status" value="1"/>
</dbReference>
<gene>
    <name evidence="7" type="ordered locus">TP04_0606</name>
</gene>
<dbReference type="InterPro" id="IPR036291">
    <property type="entry name" value="NAD(P)-bd_dom_sf"/>
</dbReference>
<accession>Q4N1X1</accession>
<dbReference type="KEGG" id="tpv:TP04_0606"/>
<organism evidence="7 8">
    <name type="scientific">Theileria parva</name>
    <name type="common">East coast fever infection agent</name>
    <dbReference type="NCBI Taxonomy" id="5875"/>
    <lineage>
        <taxon>Eukaryota</taxon>
        <taxon>Sar</taxon>
        <taxon>Alveolata</taxon>
        <taxon>Apicomplexa</taxon>
        <taxon>Aconoidasida</taxon>
        <taxon>Piroplasmida</taxon>
        <taxon>Theileriidae</taxon>
        <taxon>Theileria</taxon>
    </lineage>
</organism>
<feature type="transmembrane region" description="Helical" evidence="6">
    <location>
        <begin position="64"/>
        <end position="88"/>
    </location>
</feature>
<evidence type="ECO:0000256" key="2">
    <source>
        <dbReference type="ARBA" id="ARBA00022857"/>
    </source>
</evidence>
<dbReference type="eggNOG" id="KOG1208">
    <property type="taxonomic scope" value="Eukaryota"/>
</dbReference>
<reference evidence="7 8" key="1">
    <citation type="journal article" date="2005" name="Science">
        <title>Genome sequence of Theileria parva, a bovine pathogen that transforms lymphocytes.</title>
        <authorList>
            <person name="Gardner M.J."/>
            <person name="Bishop R."/>
            <person name="Shah T."/>
            <person name="de Villiers E.P."/>
            <person name="Carlton J.M."/>
            <person name="Hall N."/>
            <person name="Ren Q."/>
            <person name="Paulsen I.T."/>
            <person name="Pain A."/>
            <person name="Berriman M."/>
            <person name="Wilson R.J.M."/>
            <person name="Sato S."/>
            <person name="Ralph S.A."/>
            <person name="Mann D.J."/>
            <person name="Xiong Z."/>
            <person name="Shallom S.J."/>
            <person name="Weidman J."/>
            <person name="Jiang L."/>
            <person name="Lynn J."/>
            <person name="Weaver B."/>
            <person name="Shoaibi A."/>
            <person name="Domingo A.R."/>
            <person name="Wasawo D."/>
            <person name="Crabtree J."/>
            <person name="Wortman J.R."/>
            <person name="Haas B."/>
            <person name="Angiuoli S.V."/>
            <person name="Creasy T.H."/>
            <person name="Lu C."/>
            <person name="Suh B."/>
            <person name="Silva J.C."/>
            <person name="Utterback T.R."/>
            <person name="Feldblyum T.V."/>
            <person name="Pertea M."/>
            <person name="Allen J."/>
            <person name="Nierman W.C."/>
            <person name="Taracha E.L.N."/>
            <person name="Salzberg S.L."/>
            <person name="White O.R."/>
            <person name="Fitzhugh H.A."/>
            <person name="Morzaria S."/>
            <person name="Venter J.C."/>
            <person name="Fraser C.M."/>
            <person name="Nene V."/>
        </authorList>
    </citation>
    <scope>NUCLEOTIDE SEQUENCE [LARGE SCALE GENOMIC DNA]</scope>
    <source>
        <strain evidence="7 8">Muguga</strain>
    </source>
</reference>
<dbReference type="InterPro" id="IPR002347">
    <property type="entry name" value="SDR_fam"/>
</dbReference>
<keyword evidence="6" id="KW-1133">Transmembrane helix</keyword>
<dbReference type="FunCoup" id="Q4N1X1">
    <property type="interactions" value="3"/>
</dbReference>
<evidence type="ECO:0000313" key="7">
    <source>
        <dbReference type="EMBL" id="EAN31958.1"/>
    </source>
</evidence>
<keyword evidence="6" id="KW-0472">Membrane</keyword>
<dbReference type="PRINTS" id="PR00081">
    <property type="entry name" value="GDHRDH"/>
</dbReference>
<dbReference type="VEuPathDB" id="PiroplasmaDB:TpMuguga_04g00606"/>
<dbReference type="GO" id="GO:0016491">
    <property type="term" value="F:oxidoreductase activity"/>
    <property type="evidence" value="ECO:0007669"/>
    <property type="project" value="UniProtKB-KW"/>
</dbReference>
<sequence>MLRNTTSSSQNRGNQPKDSCNKNELETQEKRQTTNPEAVYELAYIMDPFMRLFFMRLESRGRRFVLLTYFTQATVFLLLLFMFLNFYLSRGARLPRRLVKLTNLKGKVAIVTGGYSGIGLETVRQLLKWNCKVFIFGRNKTEATNAIEKLKLSKSFDEDNVHFVEMDLDDLKSVKKAVETFLKDNDRLDFLINNAGVGLGEPLKDSHGLETYFSSNFLGHFYLTKLLIDVLKKSEGRVISVSSIMHYLYDPKNDRLFETKSTTSLKVDKRNTYYGRSKLFVIWFTHALQRRLKAENSKVLCLAVNPGKVWTKLMVKSIKKHKFYIPKRFLPYLMKDPASASATALYLCAAPSNTLIPGAYYCEVNLGLVRRTAHNEEYEEKLWNLAEEMVKNK</sequence>
<dbReference type="AlphaFoldDB" id="Q4N1X1"/>
<dbReference type="Proteomes" id="UP000001949">
    <property type="component" value="Unassembled WGS sequence"/>
</dbReference>
<comment type="similarity">
    <text evidence="1 4">Belongs to the short-chain dehydrogenases/reductases (SDR) family.</text>
</comment>
<keyword evidence="6" id="KW-0812">Transmembrane</keyword>
<proteinExistence type="inferred from homology"/>
<dbReference type="PANTHER" id="PTHR24320:SF282">
    <property type="entry name" value="WW DOMAIN-CONTAINING OXIDOREDUCTASE"/>
    <property type="match status" value="1"/>
</dbReference>
<dbReference type="STRING" id="5875.Q4N1X1"/>